<sequence length="727" mass="86870">MNTIIKVLHISNHTGTIANANSVITYLEQYDKTVKYSLTTMKWDYSYYINESQANIIFTQLKDYISTFTVLLFTDTPMCARPFLQNIDSHKCLVIQYVCNRIDWGIWGIWQIWQMRDDAFMTMFKKVSHHQRVRIIADNRYDQYYAEIMNVKFIYNDCVRLCPQLCNDIIMPVVNGYKLFIQNRGNLICNYSEILNSINVKYDVYGEDFAKYRDTKHICEYIGILHLPYQVNIQSLWENLAYSIVYFIPSKRFLKELIDTCKWYYWEEKSKDISLLCKSIELSEWYAEELSGCFEYFDSWKELGDKYHTFNCNVHDVSDAHNTHTFPAWYIERRLIIYKTAHSLVKYNLRKWHLLFNNLIKQQPLVVTMFYNIRKKDNDISDFHRKQETFYELAANFILKIKGPLFICMDEDDEEFHTFVMSKRREYGLAELTYCYRENFEKSYFYKYVDRIKELQSSYQIYNGNARHETPLYITLNNNKFYYMERAIELNPTNSEKFIWLDMGINHVAKEPFLIEQWLDTIPVDKIKQMCINPLLESDKHCDIFHNIYHHTAGGLFAGGLQIMQKYITLYKSKTEQIYNDEAWYQIDEAIMTMIQWENRGMFDFYYGDYEGIITNFTVPKYSIELILVSAEKCLKFNNTLETFKIMKYLEPYFISELHQTGDALYKYININIICNYYHNGKQLLDSVIGLINSKLVKGCNRMKHMVSSNAKNLEFYTNKDCICECG</sequence>
<proteinExistence type="predicted"/>
<evidence type="ECO:0000313" key="1">
    <source>
        <dbReference type="EMBL" id="QHT81229.1"/>
    </source>
</evidence>
<dbReference type="Pfam" id="PF09612">
    <property type="entry name" value="HtrL_YibB"/>
    <property type="match status" value="1"/>
</dbReference>
<name>A0A6C0HL68_9ZZZZ</name>
<accession>A0A6C0HL68</accession>
<reference evidence="1" key="1">
    <citation type="journal article" date="2020" name="Nature">
        <title>Giant virus diversity and host interactions through global metagenomics.</title>
        <authorList>
            <person name="Schulz F."/>
            <person name="Roux S."/>
            <person name="Paez-Espino D."/>
            <person name="Jungbluth S."/>
            <person name="Walsh D.A."/>
            <person name="Denef V.J."/>
            <person name="McMahon K.D."/>
            <person name="Konstantinidis K.T."/>
            <person name="Eloe-Fadrosh E.A."/>
            <person name="Kyrpides N.C."/>
            <person name="Woyke T."/>
        </authorList>
    </citation>
    <scope>NUCLEOTIDE SEQUENCE</scope>
    <source>
        <strain evidence="1">GVMAG-M-3300023184-13</strain>
    </source>
</reference>
<dbReference type="AlphaFoldDB" id="A0A6C0HL68"/>
<dbReference type="EMBL" id="MN739979">
    <property type="protein sequence ID" value="QHT81229.1"/>
    <property type="molecule type" value="Genomic_DNA"/>
</dbReference>
<organism evidence="1">
    <name type="scientific">viral metagenome</name>
    <dbReference type="NCBI Taxonomy" id="1070528"/>
    <lineage>
        <taxon>unclassified sequences</taxon>
        <taxon>metagenomes</taxon>
        <taxon>organismal metagenomes</taxon>
    </lineage>
</organism>
<dbReference type="InterPro" id="IPR011735">
    <property type="entry name" value="WlaTC/HtrL_glycosyltransf"/>
</dbReference>
<protein>
    <submittedName>
        <fullName evidence="1">Uncharacterized protein</fullName>
    </submittedName>
</protein>